<gene>
    <name evidence="2" type="ORF">BDW59DRAFT_109521</name>
</gene>
<feature type="compositionally biased region" description="Polar residues" evidence="1">
    <location>
        <begin position="826"/>
        <end position="843"/>
    </location>
</feature>
<feature type="compositionally biased region" description="Polar residues" evidence="1">
    <location>
        <begin position="730"/>
        <end position="742"/>
    </location>
</feature>
<keyword evidence="3" id="KW-1185">Reference proteome</keyword>
<reference evidence="2 3" key="1">
    <citation type="submission" date="2024-07" db="EMBL/GenBank/DDBJ databases">
        <title>Section-level genome sequencing and comparative genomics of Aspergillus sections Usti and Cavernicolus.</title>
        <authorList>
            <consortium name="Lawrence Berkeley National Laboratory"/>
            <person name="Nybo J.L."/>
            <person name="Vesth T.C."/>
            <person name="Theobald S."/>
            <person name="Frisvad J.C."/>
            <person name="Larsen T.O."/>
            <person name="Kjaerboelling I."/>
            <person name="Rothschild-Mancinelli K."/>
            <person name="Lyhne E.K."/>
            <person name="Kogle M.E."/>
            <person name="Barry K."/>
            <person name="Clum A."/>
            <person name="Na H."/>
            <person name="Ledsgaard L."/>
            <person name="Lin J."/>
            <person name="Lipzen A."/>
            <person name="Kuo A."/>
            <person name="Riley R."/>
            <person name="Mondo S."/>
            <person name="LaButti K."/>
            <person name="Haridas S."/>
            <person name="Pangalinan J."/>
            <person name="Salamov A.A."/>
            <person name="Simmons B.A."/>
            <person name="Magnuson J.K."/>
            <person name="Chen J."/>
            <person name="Drula E."/>
            <person name="Henrissat B."/>
            <person name="Wiebenga A."/>
            <person name="Lubbers R.J."/>
            <person name="Gomes A.C."/>
            <person name="Makela M.R."/>
            <person name="Stajich J."/>
            <person name="Grigoriev I.V."/>
            <person name="Mortensen U.H."/>
            <person name="De vries R.P."/>
            <person name="Baker S.E."/>
            <person name="Andersen M.R."/>
        </authorList>
    </citation>
    <scope>NUCLEOTIDE SEQUENCE [LARGE SCALE GENOMIC DNA]</scope>
    <source>
        <strain evidence="2 3">CBS 600.67</strain>
    </source>
</reference>
<dbReference type="EMBL" id="JBFXLS010000063">
    <property type="protein sequence ID" value="KAL2821393.1"/>
    <property type="molecule type" value="Genomic_DNA"/>
</dbReference>
<evidence type="ECO:0000313" key="2">
    <source>
        <dbReference type="EMBL" id="KAL2821393.1"/>
    </source>
</evidence>
<protein>
    <submittedName>
        <fullName evidence="2">Uncharacterized protein</fullName>
    </submittedName>
</protein>
<organism evidence="2 3">
    <name type="scientific">Aspergillus cavernicola</name>
    <dbReference type="NCBI Taxonomy" id="176166"/>
    <lineage>
        <taxon>Eukaryota</taxon>
        <taxon>Fungi</taxon>
        <taxon>Dikarya</taxon>
        <taxon>Ascomycota</taxon>
        <taxon>Pezizomycotina</taxon>
        <taxon>Eurotiomycetes</taxon>
        <taxon>Eurotiomycetidae</taxon>
        <taxon>Eurotiales</taxon>
        <taxon>Aspergillaceae</taxon>
        <taxon>Aspergillus</taxon>
        <taxon>Aspergillus subgen. Nidulantes</taxon>
    </lineage>
</organism>
<evidence type="ECO:0000313" key="3">
    <source>
        <dbReference type="Proteomes" id="UP001610335"/>
    </source>
</evidence>
<accession>A0ABR4I0W3</accession>
<comment type="caution">
    <text evidence="2">The sequence shown here is derived from an EMBL/GenBank/DDBJ whole genome shotgun (WGS) entry which is preliminary data.</text>
</comment>
<evidence type="ECO:0000256" key="1">
    <source>
        <dbReference type="SAM" id="MobiDB-lite"/>
    </source>
</evidence>
<feature type="region of interest" description="Disordered" evidence="1">
    <location>
        <begin position="787"/>
        <end position="869"/>
    </location>
</feature>
<feature type="compositionally biased region" description="Acidic residues" evidence="1">
    <location>
        <begin position="798"/>
        <end position="807"/>
    </location>
</feature>
<feature type="compositionally biased region" description="Low complexity" evidence="1">
    <location>
        <begin position="711"/>
        <end position="725"/>
    </location>
</feature>
<dbReference type="Proteomes" id="UP001610335">
    <property type="component" value="Unassembled WGS sequence"/>
</dbReference>
<proteinExistence type="predicted"/>
<sequence>MNDDYTYPNPLYNIAELGRKLNLDALPDPPKGYRFLGYTSLCNWAPPKRRPRAVDLARWCDFYLWGFQIDLKNRVKDDLEGAIQKVMYYTADKHRPPAWDDFVGFKWDAGPRLIDYTKIPWERPVDQLKEQGLWYAPVSRFYPTLPNRFTQTSQGFQRPAVAPKEWDDAWVEQTFHSSEPMFDPANPAQPWETYSSTFALPGATVNPPVQPAARLAAQQPAGGNALHPNEIYQVREAVERAIMKFAYSDLERHPTASLREPPRNHVATSADEILQATIGSSMAISHVRLSEDPLGKLYIDRGGILAIVRGRGPEFSRDSAVMDCVITVGKLLDAGSTNADRKDPQWSNKFKGLQRLFIELCDVNWDLCTPNTGAQMKEQFRVLILQTKPNFGDNNLEEVSFLWDAVGQSLGQFAVTFDHMITPCQCAGGLNTVGKRTDYVMVPPVRDPAVDSQGVTMQELFRRSFMPLMQTKCCNCGQADAVRLQRCFHQLPLRLAVRVPPTISVLNHTTDVTFSYRQKGALEKDMSATYRWLGGIYYDGGSYRVFWNDTKRGEIDNKKVCMYESSNHGLITAGDVAANVDDRVPPRWWNNKRIPLLFYEHVLNPSRDILTVAARTVNQVCADSIKGNLILKNQRWATASETRPYQTGYPWQPLEVEKPLDAQYFYTALNAQAPSFNQAANMAPPQTQFDMNHYRNNSTYGNTYMPGAMQSPNTSTTSGPSRPSTVAGPSRTSSISTVRGTFPNNTGLTPVISHAMLIDTPQTNNSNALSALNAPVNAAVSGEFMDPDTEMNDSNAQIDEDGAEDEAMAIGAELRSKRSKGKAPMRQSTGGSEASPKVNNTDGGQRRIRSSTRTRGVAKPGTRGGGLKK</sequence>
<feature type="region of interest" description="Disordered" evidence="1">
    <location>
        <begin position="706"/>
        <end position="742"/>
    </location>
</feature>
<name>A0ABR4I0W3_9EURO</name>